<name>A0ACC5R2A4_9HYPH</name>
<organism evidence="1 2">
    <name type="scientific">Taklimakanibacter albus</name>
    <dbReference type="NCBI Taxonomy" id="2800327"/>
    <lineage>
        <taxon>Bacteria</taxon>
        <taxon>Pseudomonadati</taxon>
        <taxon>Pseudomonadota</taxon>
        <taxon>Alphaproteobacteria</taxon>
        <taxon>Hyphomicrobiales</taxon>
        <taxon>Aestuariivirgaceae</taxon>
        <taxon>Taklimakanibacter</taxon>
    </lineage>
</organism>
<proteinExistence type="predicted"/>
<evidence type="ECO:0000313" key="1">
    <source>
        <dbReference type="EMBL" id="MBK1866771.1"/>
    </source>
</evidence>
<comment type="caution">
    <text evidence="1">The sequence shown here is derived from an EMBL/GenBank/DDBJ whole genome shotgun (WGS) entry which is preliminary data.</text>
</comment>
<protein>
    <submittedName>
        <fullName evidence="1">Response regulator</fullName>
    </submittedName>
</protein>
<sequence length="139" mass="15247">MTNNTDSQSAEKRPIVIVVEPSILARLVLCDYLRECGYRVLEASNATEAIAVLDESGLPIDVVLSEVELPGDMDGFTFSRYVRQKHPQIQMLLAGTVAKAADVAAEICEDGPLLTKPYDQQLVLDRIKRLTASASAREE</sequence>
<evidence type="ECO:0000313" key="2">
    <source>
        <dbReference type="Proteomes" id="UP000616151"/>
    </source>
</evidence>
<gene>
    <name evidence="1" type="ORF">JHL16_10435</name>
</gene>
<accession>A0ACC5R2A4</accession>
<keyword evidence="2" id="KW-1185">Reference proteome</keyword>
<dbReference type="Proteomes" id="UP000616151">
    <property type="component" value="Unassembled WGS sequence"/>
</dbReference>
<reference evidence="1" key="1">
    <citation type="submission" date="2021-01" db="EMBL/GenBank/DDBJ databases">
        <authorList>
            <person name="Sun Q."/>
        </authorList>
    </citation>
    <scope>NUCLEOTIDE SEQUENCE</scope>
    <source>
        <strain evidence="1">YIM B02566</strain>
    </source>
</reference>
<dbReference type="EMBL" id="JAENHL010000006">
    <property type="protein sequence ID" value="MBK1866771.1"/>
    <property type="molecule type" value="Genomic_DNA"/>
</dbReference>